<sequence length="201" mass="20827">MTGAPVRRFEGGILGVGTTSGTRLVVGCWVRSPFGGFADVMVEDAAGRRRLLAPAHVAGFVASTYGFDDVVETDVQAVVADGAVRVEAGPLRLVAGLGGRTPLGRVLRLVPRRLAASSSFTLLTDPVAGLLLDGVRTRGSAGGGRRETYGAWDVHAVDAVRASWDGADLGALADVDPPVKFGFGSTPRRPSWTAVTTTVRG</sequence>
<dbReference type="RefSeq" id="WP_098464677.1">
    <property type="nucleotide sequence ID" value="NZ_PDJJ01000001.1"/>
</dbReference>
<name>A0A2A9F0G5_9MICO</name>
<comment type="caution">
    <text evidence="1">The sequence shown here is derived from an EMBL/GenBank/DDBJ whole genome shotgun (WGS) entry which is preliminary data.</text>
</comment>
<evidence type="ECO:0000313" key="1">
    <source>
        <dbReference type="EMBL" id="PFG44483.1"/>
    </source>
</evidence>
<proteinExistence type="predicted"/>
<reference evidence="1 2" key="1">
    <citation type="submission" date="2017-10" db="EMBL/GenBank/DDBJ databases">
        <title>Sequencing the genomes of 1000 actinobacteria strains.</title>
        <authorList>
            <person name="Klenk H.-P."/>
        </authorList>
    </citation>
    <scope>NUCLEOTIDE SEQUENCE [LARGE SCALE GENOMIC DNA]</scope>
    <source>
        <strain evidence="1 2">DSM 21863</strain>
    </source>
</reference>
<protein>
    <submittedName>
        <fullName evidence="1">Uncharacterized protein</fullName>
    </submittedName>
</protein>
<dbReference type="OrthoDB" id="3571220at2"/>
<dbReference type="Proteomes" id="UP000224130">
    <property type="component" value="Unassembled WGS sequence"/>
</dbReference>
<dbReference type="AlphaFoldDB" id="A0A2A9F0G5"/>
<keyword evidence="2" id="KW-1185">Reference proteome</keyword>
<gene>
    <name evidence="1" type="ORF">ATJ88_3208</name>
</gene>
<accession>A0A2A9F0G5</accession>
<organism evidence="1 2">
    <name type="scientific">Isoptericola jiangsuensis</name>
    <dbReference type="NCBI Taxonomy" id="548579"/>
    <lineage>
        <taxon>Bacteria</taxon>
        <taxon>Bacillati</taxon>
        <taxon>Actinomycetota</taxon>
        <taxon>Actinomycetes</taxon>
        <taxon>Micrococcales</taxon>
        <taxon>Promicromonosporaceae</taxon>
        <taxon>Isoptericola</taxon>
    </lineage>
</organism>
<evidence type="ECO:0000313" key="2">
    <source>
        <dbReference type="Proteomes" id="UP000224130"/>
    </source>
</evidence>
<dbReference type="EMBL" id="PDJJ01000001">
    <property type="protein sequence ID" value="PFG44483.1"/>
    <property type="molecule type" value="Genomic_DNA"/>
</dbReference>